<evidence type="ECO:0000256" key="2">
    <source>
        <dbReference type="SAM" id="SignalP"/>
    </source>
</evidence>
<evidence type="ECO:0000313" key="3">
    <source>
        <dbReference type="EMBL" id="KAK8876709.1"/>
    </source>
</evidence>
<sequence>MNRLWFFLVLASAISAASFPRSEPTPDHYTVCGGDRGYTEADSLEAIDYLSHSIVSSDHHFMAKKECIYAHVNTTIVSLCNGNYRDRHVTQSEVKWGFTQLIKDCGLEGGFSGAHVINNLTWSAFGDHGGTRVNAPEGGNPPDVPGGRARGGVLADPDDCPLAYNGISRLDCPKKNKMNEDGSCGEVKPGNQCQVFCELRRTGFFGMEQRLDGEAGGRSPSGVKVAIGAGHEVGISNGFSINAEGVIKEVIGLGVTYEWSMTEAKSVSIERTADETAPPGRYSRWVYFPKYVESCGTLSKKKLIKGQPCIGMGCNQKPDPDTCEGDVENVENVCSMTAKRHPDGAADVDWTYRFEWEDGAPLPMKDQPHGYKELCKDGADPDGDGENECMNPISFRVSN</sequence>
<feature type="compositionally biased region" description="Basic and acidic residues" evidence="1">
    <location>
        <begin position="367"/>
        <end position="379"/>
    </location>
</feature>
<evidence type="ECO:0000256" key="1">
    <source>
        <dbReference type="SAM" id="MobiDB-lite"/>
    </source>
</evidence>
<comment type="caution">
    <text evidence="3">The sequence shown here is derived from an EMBL/GenBank/DDBJ whole genome shotgun (WGS) entry which is preliminary data.</text>
</comment>
<dbReference type="EMBL" id="JAPCWZ010000002">
    <property type="protein sequence ID" value="KAK8876709.1"/>
    <property type="molecule type" value="Genomic_DNA"/>
</dbReference>
<feature type="signal peptide" evidence="2">
    <location>
        <begin position="1"/>
        <end position="16"/>
    </location>
</feature>
<proteinExistence type="predicted"/>
<evidence type="ECO:0000313" key="4">
    <source>
        <dbReference type="Proteomes" id="UP001390339"/>
    </source>
</evidence>
<dbReference type="Proteomes" id="UP001390339">
    <property type="component" value="Unassembled WGS sequence"/>
</dbReference>
<feature type="chain" id="PRO_5045241147" evidence="2">
    <location>
        <begin position="17"/>
        <end position="399"/>
    </location>
</feature>
<protein>
    <submittedName>
        <fullName evidence="3">Uncharacterized protein</fullName>
    </submittedName>
</protein>
<name>A0ABR2JFI3_9PEZI</name>
<organism evidence="3 4">
    <name type="scientific">Apiospora arundinis</name>
    <dbReference type="NCBI Taxonomy" id="335852"/>
    <lineage>
        <taxon>Eukaryota</taxon>
        <taxon>Fungi</taxon>
        <taxon>Dikarya</taxon>
        <taxon>Ascomycota</taxon>
        <taxon>Pezizomycotina</taxon>
        <taxon>Sordariomycetes</taxon>
        <taxon>Xylariomycetidae</taxon>
        <taxon>Amphisphaeriales</taxon>
        <taxon>Apiosporaceae</taxon>
        <taxon>Apiospora</taxon>
    </lineage>
</organism>
<feature type="region of interest" description="Disordered" evidence="1">
    <location>
        <begin position="367"/>
        <end position="399"/>
    </location>
</feature>
<reference evidence="3 4" key="1">
    <citation type="journal article" date="2024" name="IMA Fungus">
        <title>Apiospora arundinis, a panoply of carbohydrate-active enzymes and secondary metabolites.</title>
        <authorList>
            <person name="Sorensen T."/>
            <person name="Petersen C."/>
            <person name="Muurmann A.T."/>
            <person name="Christiansen J.V."/>
            <person name="Brundto M.L."/>
            <person name="Overgaard C.K."/>
            <person name="Boysen A.T."/>
            <person name="Wollenberg R.D."/>
            <person name="Larsen T.O."/>
            <person name="Sorensen J.L."/>
            <person name="Nielsen K.L."/>
            <person name="Sondergaard T.E."/>
        </authorList>
    </citation>
    <scope>NUCLEOTIDE SEQUENCE [LARGE SCALE GENOMIC DNA]</scope>
    <source>
        <strain evidence="3 4">AAU 773</strain>
    </source>
</reference>
<keyword evidence="2" id="KW-0732">Signal</keyword>
<accession>A0ABR2JFI3</accession>
<keyword evidence="4" id="KW-1185">Reference proteome</keyword>
<gene>
    <name evidence="3" type="ORF">PGQ11_001655</name>
</gene>